<dbReference type="AlphaFoldDB" id="A0A1T5KPU9"/>
<dbReference type="NCBIfam" id="TIGR01910">
    <property type="entry name" value="DapE-ArgE"/>
    <property type="match status" value="1"/>
</dbReference>
<dbReference type="Pfam" id="PF01546">
    <property type="entry name" value="Peptidase_M20"/>
    <property type="match status" value="1"/>
</dbReference>
<protein>
    <recommendedName>
        <fullName evidence="6">Probable succinyl-diaminopimelate desuccinylase</fullName>
        <ecNumber evidence="5">3.5.1.18</ecNumber>
    </recommendedName>
</protein>
<evidence type="ECO:0000256" key="4">
    <source>
        <dbReference type="ARBA" id="ARBA00006247"/>
    </source>
</evidence>
<evidence type="ECO:0000256" key="11">
    <source>
        <dbReference type="ARBA" id="ARBA00051301"/>
    </source>
</evidence>
<dbReference type="SUPFAM" id="SSF55031">
    <property type="entry name" value="Bacterial exopeptidase dimerisation domain"/>
    <property type="match status" value="1"/>
</dbReference>
<dbReference type="Proteomes" id="UP000190285">
    <property type="component" value="Unassembled WGS sequence"/>
</dbReference>
<dbReference type="InterPro" id="IPR011650">
    <property type="entry name" value="Peptidase_M20_dimer"/>
</dbReference>
<evidence type="ECO:0000259" key="12">
    <source>
        <dbReference type="Pfam" id="PF07687"/>
    </source>
</evidence>
<dbReference type="GO" id="GO:0009014">
    <property type="term" value="F:succinyl-diaminopimelate desuccinylase activity"/>
    <property type="evidence" value="ECO:0007669"/>
    <property type="project" value="UniProtKB-EC"/>
</dbReference>
<gene>
    <name evidence="13" type="ORF">SAMN02194393_02032</name>
</gene>
<evidence type="ECO:0000256" key="8">
    <source>
        <dbReference type="ARBA" id="ARBA00022801"/>
    </source>
</evidence>
<evidence type="ECO:0000313" key="14">
    <source>
        <dbReference type="Proteomes" id="UP000190285"/>
    </source>
</evidence>
<dbReference type="InterPro" id="IPR001261">
    <property type="entry name" value="ArgE/DapE_CS"/>
</dbReference>
<comment type="cofactor">
    <cofactor evidence="1">
        <name>Co(2+)</name>
        <dbReference type="ChEBI" id="CHEBI:48828"/>
    </cofactor>
</comment>
<name>A0A1T5KPU9_9FIRM</name>
<accession>A0A1T5KPU9</accession>
<dbReference type="Gene3D" id="3.30.70.360">
    <property type="match status" value="1"/>
</dbReference>
<dbReference type="GO" id="GO:0046872">
    <property type="term" value="F:metal ion binding"/>
    <property type="evidence" value="ECO:0007669"/>
    <property type="project" value="UniProtKB-KW"/>
</dbReference>
<dbReference type="OrthoDB" id="9792335at2"/>
<reference evidence="13 14" key="1">
    <citation type="submission" date="2017-02" db="EMBL/GenBank/DDBJ databases">
        <authorList>
            <person name="Peterson S.W."/>
        </authorList>
    </citation>
    <scope>NUCLEOTIDE SEQUENCE [LARGE SCALE GENOMIC DNA]</scope>
    <source>
        <strain evidence="13 14">M1</strain>
    </source>
</reference>
<dbReference type="InterPro" id="IPR036264">
    <property type="entry name" value="Bact_exopeptidase_dim_dom"/>
</dbReference>
<dbReference type="PANTHER" id="PTHR43808:SF32">
    <property type="entry name" value="ARGE_DAPE-RELATED DEACYLASE"/>
    <property type="match status" value="1"/>
</dbReference>
<organism evidence="13 14">
    <name type="scientific">Maledivibacter halophilus</name>
    <dbReference type="NCBI Taxonomy" id="36842"/>
    <lineage>
        <taxon>Bacteria</taxon>
        <taxon>Bacillati</taxon>
        <taxon>Bacillota</taxon>
        <taxon>Clostridia</taxon>
        <taxon>Peptostreptococcales</taxon>
        <taxon>Caminicellaceae</taxon>
        <taxon>Maledivibacter</taxon>
    </lineage>
</organism>
<keyword evidence="8" id="KW-0378">Hydrolase</keyword>
<dbReference type="PIRSF" id="PIRSF036696">
    <property type="entry name" value="ACY-1"/>
    <property type="match status" value="1"/>
</dbReference>
<evidence type="ECO:0000256" key="5">
    <source>
        <dbReference type="ARBA" id="ARBA00011921"/>
    </source>
</evidence>
<comment type="pathway">
    <text evidence="3">Amino-acid biosynthesis; L-lysine biosynthesis via DAP pathway; LL-2,6-diaminopimelate from (S)-tetrahydrodipicolinate (succinylase route): step 3/3.</text>
</comment>
<keyword evidence="10" id="KW-0170">Cobalt</keyword>
<sequence>MNIKKELWKEIDNRKEQLIDLCCQLIKMPTENPPGEMEDITEFICKYLEKFGVENKVHRPKPNKPNIVAKYGNEKGKKLIFNGHADVVPAGDLSKWDFDPYCGKVKDGKILGRGTSDMKAGLGGVIFVMGLLAEKKIPLDGQMFLTVVPDEEISGELGTKWIVENNIVTGDACVVAEPTGYDNCEVGQRGTLWVNLKAEGTSAHGSLSPYVGDNAIEKLIKVLEGIKCLTKLHGEYEGEVKEVIKESKIAAKECLNKPGVENIIDHVTVNIGQIKGGTKTNMVPDSAQADVDIRIPLGVSTQRVIDNIDKVIEDLNLKGITYTYSWRSEPNNVSINSEIVKAVKRNTKDVLGIDISATYQWASSDARYFRSAGIPTIQYGPANTEGIHSYNETVDVKDVINAAKVYAGMVLDMLVYD</sequence>
<dbReference type="EC" id="3.5.1.18" evidence="5"/>
<comment type="similarity">
    <text evidence="4">Belongs to the peptidase M20A family.</text>
</comment>
<comment type="cofactor">
    <cofactor evidence="2">
        <name>Zn(2+)</name>
        <dbReference type="ChEBI" id="CHEBI:29105"/>
    </cofactor>
</comment>
<dbReference type="InterPro" id="IPR002933">
    <property type="entry name" value="Peptidase_M20"/>
</dbReference>
<feature type="domain" description="Peptidase M20 dimerisation" evidence="12">
    <location>
        <begin position="186"/>
        <end position="318"/>
    </location>
</feature>
<dbReference type="STRING" id="36842.SAMN02194393_02032"/>
<dbReference type="EMBL" id="FUZT01000004">
    <property type="protein sequence ID" value="SKC65717.1"/>
    <property type="molecule type" value="Genomic_DNA"/>
</dbReference>
<dbReference type="RefSeq" id="WP_079491328.1">
    <property type="nucleotide sequence ID" value="NZ_FUZT01000004.1"/>
</dbReference>
<evidence type="ECO:0000256" key="1">
    <source>
        <dbReference type="ARBA" id="ARBA00001941"/>
    </source>
</evidence>
<evidence type="ECO:0000256" key="7">
    <source>
        <dbReference type="ARBA" id="ARBA00022723"/>
    </source>
</evidence>
<evidence type="ECO:0000256" key="6">
    <source>
        <dbReference type="ARBA" id="ARBA00016853"/>
    </source>
</evidence>
<keyword evidence="14" id="KW-1185">Reference proteome</keyword>
<keyword evidence="7" id="KW-0479">Metal-binding</keyword>
<dbReference type="GO" id="GO:0009089">
    <property type="term" value="P:lysine biosynthetic process via diaminopimelate"/>
    <property type="evidence" value="ECO:0007669"/>
    <property type="project" value="UniProtKB-UniPathway"/>
</dbReference>
<evidence type="ECO:0000256" key="9">
    <source>
        <dbReference type="ARBA" id="ARBA00022833"/>
    </source>
</evidence>
<dbReference type="PROSITE" id="PS00759">
    <property type="entry name" value="ARGE_DAPE_CPG2_2"/>
    <property type="match status" value="1"/>
</dbReference>
<evidence type="ECO:0000256" key="3">
    <source>
        <dbReference type="ARBA" id="ARBA00005130"/>
    </source>
</evidence>
<comment type="catalytic activity">
    <reaction evidence="11">
        <text>N-succinyl-(2S,6S)-2,6-diaminopimelate + H2O = (2S,6S)-2,6-diaminopimelate + succinate</text>
        <dbReference type="Rhea" id="RHEA:22608"/>
        <dbReference type="ChEBI" id="CHEBI:15377"/>
        <dbReference type="ChEBI" id="CHEBI:30031"/>
        <dbReference type="ChEBI" id="CHEBI:57609"/>
        <dbReference type="ChEBI" id="CHEBI:58087"/>
        <dbReference type="EC" id="3.5.1.18"/>
    </reaction>
</comment>
<dbReference type="InterPro" id="IPR010182">
    <property type="entry name" value="ArgE/DapE"/>
</dbReference>
<evidence type="ECO:0000313" key="13">
    <source>
        <dbReference type="EMBL" id="SKC65717.1"/>
    </source>
</evidence>
<proteinExistence type="inferred from homology"/>
<dbReference type="InterPro" id="IPR050072">
    <property type="entry name" value="Peptidase_M20A"/>
</dbReference>
<dbReference type="UniPathway" id="UPA00034">
    <property type="reaction ID" value="UER00021"/>
</dbReference>
<dbReference type="SUPFAM" id="SSF53187">
    <property type="entry name" value="Zn-dependent exopeptidases"/>
    <property type="match status" value="1"/>
</dbReference>
<keyword evidence="9" id="KW-0862">Zinc</keyword>
<evidence type="ECO:0000256" key="10">
    <source>
        <dbReference type="ARBA" id="ARBA00023285"/>
    </source>
</evidence>
<dbReference type="Pfam" id="PF07687">
    <property type="entry name" value="M20_dimer"/>
    <property type="match status" value="1"/>
</dbReference>
<dbReference type="PANTHER" id="PTHR43808">
    <property type="entry name" value="ACETYLORNITHINE DEACETYLASE"/>
    <property type="match status" value="1"/>
</dbReference>
<evidence type="ECO:0000256" key="2">
    <source>
        <dbReference type="ARBA" id="ARBA00001947"/>
    </source>
</evidence>
<dbReference type="Gene3D" id="3.40.630.10">
    <property type="entry name" value="Zn peptidases"/>
    <property type="match status" value="2"/>
</dbReference>